<evidence type="ECO:0008006" key="3">
    <source>
        <dbReference type="Google" id="ProtNLM"/>
    </source>
</evidence>
<dbReference type="Proteomes" id="UP001429580">
    <property type="component" value="Unassembled WGS sequence"/>
</dbReference>
<gene>
    <name evidence="1" type="ORF">FHS82_001038</name>
</gene>
<reference evidence="1 2" key="1">
    <citation type="submission" date="2020-03" db="EMBL/GenBank/DDBJ databases">
        <title>Genomic Encyclopedia of Type Strains, Phase IV (KMG-IV): sequencing the most valuable type-strain genomes for metagenomic binning, comparative biology and taxonomic classification.</title>
        <authorList>
            <person name="Goeker M."/>
        </authorList>
    </citation>
    <scope>NUCLEOTIDE SEQUENCE [LARGE SCALE GENOMIC DNA]</scope>
    <source>
        <strain evidence="1 2">DSM 103870</strain>
    </source>
</reference>
<protein>
    <recommendedName>
        <fullName evidence="3">XRE family transcriptional regulator</fullName>
    </recommendedName>
</protein>
<accession>A0ABX0UW74</accession>
<comment type="caution">
    <text evidence="1">The sequence shown here is derived from an EMBL/GenBank/DDBJ whole genome shotgun (WGS) entry which is preliminary data.</text>
</comment>
<sequence length="74" mass="8007">MTAPDATPTMTPADVSAWVADMKAKRIAAIDAECARLLGMHPNSIAAMKQRGADRRTALACRALVHLMEPYKAR</sequence>
<dbReference type="EMBL" id="JAASQI010000002">
    <property type="protein sequence ID" value="NIJ57212.1"/>
    <property type="molecule type" value="Genomic_DNA"/>
</dbReference>
<proteinExistence type="predicted"/>
<keyword evidence="2" id="KW-1185">Reference proteome</keyword>
<name>A0ABX0UW74_9HYPH</name>
<organism evidence="1 2">
    <name type="scientific">Pseudochelatococcus lubricantis</name>
    <dbReference type="NCBI Taxonomy" id="1538102"/>
    <lineage>
        <taxon>Bacteria</taxon>
        <taxon>Pseudomonadati</taxon>
        <taxon>Pseudomonadota</taxon>
        <taxon>Alphaproteobacteria</taxon>
        <taxon>Hyphomicrobiales</taxon>
        <taxon>Chelatococcaceae</taxon>
        <taxon>Pseudochelatococcus</taxon>
    </lineage>
</organism>
<evidence type="ECO:0000313" key="1">
    <source>
        <dbReference type="EMBL" id="NIJ57212.1"/>
    </source>
</evidence>
<evidence type="ECO:0000313" key="2">
    <source>
        <dbReference type="Proteomes" id="UP001429580"/>
    </source>
</evidence>
<dbReference type="RefSeq" id="WP_166949510.1">
    <property type="nucleotide sequence ID" value="NZ_JAASQI010000002.1"/>
</dbReference>